<dbReference type="Gene3D" id="1.25.40.10">
    <property type="entry name" value="Tetratricopeptide repeat domain"/>
    <property type="match status" value="1"/>
</dbReference>
<dbReference type="InterPro" id="IPR011990">
    <property type="entry name" value="TPR-like_helical_dom_sf"/>
</dbReference>
<dbReference type="Proteomes" id="UP000187209">
    <property type="component" value="Unassembled WGS sequence"/>
</dbReference>
<keyword evidence="3" id="KW-1185">Reference proteome</keyword>
<keyword evidence="1" id="KW-0472">Membrane</keyword>
<dbReference type="OrthoDB" id="294740at2759"/>
<keyword evidence="1" id="KW-1133">Transmembrane helix</keyword>
<evidence type="ECO:0000313" key="2">
    <source>
        <dbReference type="EMBL" id="OMJ70419.1"/>
    </source>
</evidence>
<comment type="caution">
    <text evidence="2">The sequence shown here is derived from an EMBL/GenBank/DDBJ whole genome shotgun (WGS) entry which is preliminary data.</text>
</comment>
<dbReference type="EMBL" id="MPUH01001089">
    <property type="protein sequence ID" value="OMJ70419.1"/>
    <property type="molecule type" value="Genomic_DNA"/>
</dbReference>
<dbReference type="SUPFAM" id="SSF48452">
    <property type="entry name" value="TPR-like"/>
    <property type="match status" value="1"/>
</dbReference>
<feature type="transmembrane region" description="Helical" evidence="1">
    <location>
        <begin position="367"/>
        <end position="390"/>
    </location>
</feature>
<dbReference type="AlphaFoldDB" id="A0A1R2B0Y2"/>
<feature type="transmembrane region" description="Helical" evidence="1">
    <location>
        <begin position="66"/>
        <end position="85"/>
    </location>
</feature>
<name>A0A1R2B0Y2_9CILI</name>
<reference evidence="2 3" key="1">
    <citation type="submission" date="2016-11" db="EMBL/GenBank/DDBJ databases">
        <title>The macronuclear genome of Stentor coeruleus: a giant cell with tiny introns.</title>
        <authorList>
            <person name="Slabodnick M."/>
            <person name="Ruby J.G."/>
            <person name="Reiff S.B."/>
            <person name="Swart E.C."/>
            <person name="Gosai S."/>
            <person name="Prabakaran S."/>
            <person name="Witkowska E."/>
            <person name="Larue G.E."/>
            <person name="Fisher S."/>
            <person name="Freeman R.M."/>
            <person name="Gunawardena J."/>
            <person name="Chu W."/>
            <person name="Stover N.A."/>
            <person name="Gregory B.D."/>
            <person name="Nowacki M."/>
            <person name="Derisi J."/>
            <person name="Roy S.W."/>
            <person name="Marshall W.F."/>
            <person name="Sood P."/>
        </authorList>
    </citation>
    <scope>NUCLEOTIDE SEQUENCE [LARGE SCALE GENOMIC DNA]</scope>
    <source>
        <strain evidence="2">WM001</strain>
    </source>
</reference>
<proteinExistence type="predicted"/>
<keyword evidence="1" id="KW-0812">Transmembrane</keyword>
<protein>
    <submittedName>
        <fullName evidence="2">Uncharacterized protein</fullName>
    </submittedName>
</protein>
<evidence type="ECO:0000313" key="3">
    <source>
        <dbReference type="Proteomes" id="UP000187209"/>
    </source>
</evidence>
<accession>A0A1R2B0Y2</accession>
<organism evidence="2 3">
    <name type="scientific">Stentor coeruleus</name>
    <dbReference type="NCBI Taxonomy" id="5963"/>
    <lineage>
        <taxon>Eukaryota</taxon>
        <taxon>Sar</taxon>
        <taxon>Alveolata</taxon>
        <taxon>Ciliophora</taxon>
        <taxon>Postciliodesmatophora</taxon>
        <taxon>Heterotrichea</taxon>
        <taxon>Heterotrichida</taxon>
        <taxon>Stentoridae</taxon>
        <taxon>Stentor</taxon>
    </lineage>
</organism>
<feature type="transmembrane region" description="Helical" evidence="1">
    <location>
        <begin position="12"/>
        <end position="34"/>
    </location>
</feature>
<sequence length="933" mass="107855">MVGVKLSKKLQLITISPLIMGIIVCAVISVVIMFKEHIDWLKDSRSNLIENEMTHLNSNSVSFSESFSVLIDTIALNLMFLSQIYQGVYTGEIKKSKDTLKNIIKFEESYNFDIQASVWYSIKTIDFGNIEEPTKTSIEVTNNFMISIYEVLMMFIKNIAQDDGTIQLGMILESGVDFRYPARNMTQTLVCHNSTYNPLFTKAYIEKNSKNINIYYECGVFTISISFLHGIFSCYLSSNMLNSLLLPSISGEFLKDYIFFIAPSDFSYIIMLFPEVQEYDNNLCNVLFPNDVKLIKECGKINGFAINETTNITITGYNSKIFASYSVITLSPSVATYSMHDNSSFTAGTLINKRIIIESWNNLIEKVINIIIIQMIIFIIFILITIAIAWKLSASITSRITFPISIIEKMLKNRATEEEINTKYNREVNKVIKNLELLNILEKFIDPHFLMHPDLQDRIENLKTAFKLFETMKNYRGMAITKNLIGNAHFLQKKYPPAQEAYTEALNFTIKLHEKLLKQETNEKQFNKSESYLLKLKTGKNHGWEEEKNFIKENIVERKQQLCMVLEAQIILDSEEILLSSRSKLKVINKYQAEILEYYVSTRSHYIRMIKILLDIAKIFQYLQYYHSGLQLLDIVRDELTKLRSDQTTEVDIDITRLKSIGINIKVEETASSTKHFNLGNILYEKDILLQHMHYRRGMILMESDKPQEASHALTSAIESGYYYDPEIRVLAVEALYKMMSEFGVIDSAKDLHDIYNTINSVKKSLLFVLIYDIKSETQINVALIRYLRDRIDKIETKIGVIIEEPYSAYKLDIIQRDMPGIDLENLFISIDRNHENISLYDTLIRAANEFQDDDTQKTVFAIVKARRSVVGAAHIENFNVYVDKKIKLIVIYQPEMLPSEFEDYVLENGIVAINLENYRDFNEILDEVSELK</sequence>
<gene>
    <name evidence="2" type="ORF">SteCoe_31603</name>
</gene>
<evidence type="ECO:0000256" key="1">
    <source>
        <dbReference type="SAM" id="Phobius"/>
    </source>
</evidence>